<keyword evidence="3" id="KW-1185">Reference proteome</keyword>
<feature type="domain" description="Schlafen group 3-like DNA/RNA helicase" evidence="1">
    <location>
        <begin position="264"/>
        <end position="610"/>
    </location>
</feature>
<dbReference type="AlphaFoldDB" id="A0A916NS21"/>
<name>A0A916NS21_9BACL</name>
<sequence>MIIYEATKEQFMNDVTEDSIAVKIYEAFVEKIGRTSESEINSWNNSMNYMYKVLNTPLIPDDVAVAIEYKVPATSRRIDFILAGLDASDRYAVVIVELKQWQKVSLVESEDGIVQTVIGNRLVNHPHPSYQAWSYAKLISEYNETVQNESISLYPCAYLHNYIRSENDPLTNSWYQNYINEAPVFTKGDALKLRGFISLYIKKSDRKKSLYLIEHGKIKPSKSLQDALVKMLDGNDEFTMIDEQKVVYETAIQMANKAQLGDKKQVLIVDGGPGTGKSVLGINLLVNLTSKELVCQYVTKNSAPREVYTKRLQQNYKKTVINNLFKGSGVFYEALPNEFDVLIVDEAHRLNEKSGLFKNKGENQIKEIIRASKFSVFFIDEYQRISMHDIGNKEQINEFAKLYDADIVEMELESQFRCNGSDGYMAWLDDVLGIRKTANFDGFEFEYDFQIFDDPNELRSEIYEKNVINNKARILAGYCWDWKKDGKANSQVHDIFIEEHNFYMSWNLNNTTTWAIDSDSVEQAGCIHTSQGLEFDYVGVIIGEDMRCENGEIITDPFKRARTDKSLSGFKSLYKENKDEAIRIADQIIRNTYRTLMTRGMKGCYLYCVDPQLKHYLREKMSKRQQTTYVTNRSKQYNLPQVAEKPGIYQMNGDK</sequence>
<reference evidence="2" key="1">
    <citation type="submission" date="2021-06" db="EMBL/GenBank/DDBJ databases">
        <authorList>
            <person name="Criscuolo A."/>
        </authorList>
    </citation>
    <scope>NUCLEOTIDE SEQUENCE</scope>
    <source>
        <strain evidence="2">CIP111600</strain>
    </source>
</reference>
<evidence type="ECO:0000259" key="1">
    <source>
        <dbReference type="Pfam" id="PF09848"/>
    </source>
</evidence>
<evidence type="ECO:0000313" key="2">
    <source>
        <dbReference type="EMBL" id="CAG7646940.1"/>
    </source>
</evidence>
<dbReference type="EMBL" id="CAJVAS010000036">
    <property type="protein sequence ID" value="CAG7646940.1"/>
    <property type="molecule type" value="Genomic_DNA"/>
</dbReference>
<dbReference type="RefSeq" id="WP_218094995.1">
    <property type="nucleotide sequence ID" value="NZ_CAJVAS010000036.1"/>
</dbReference>
<organism evidence="2 3">
    <name type="scientific">Paenibacillus solanacearum</name>
    <dbReference type="NCBI Taxonomy" id="2048548"/>
    <lineage>
        <taxon>Bacteria</taxon>
        <taxon>Bacillati</taxon>
        <taxon>Bacillota</taxon>
        <taxon>Bacilli</taxon>
        <taxon>Bacillales</taxon>
        <taxon>Paenibacillaceae</taxon>
        <taxon>Paenibacillus</taxon>
    </lineage>
</organism>
<dbReference type="Proteomes" id="UP000693672">
    <property type="component" value="Unassembled WGS sequence"/>
</dbReference>
<protein>
    <recommendedName>
        <fullName evidence="1">Schlafen group 3-like DNA/RNA helicase domain-containing protein</fullName>
    </recommendedName>
</protein>
<dbReference type="Pfam" id="PF09848">
    <property type="entry name" value="SLFN-g3_helicase"/>
    <property type="match status" value="1"/>
</dbReference>
<comment type="caution">
    <text evidence="2">The sequence shown here is derived from an EMBL/GenBank/DDBJ whole genome shotgun (WGS) entry which is preliminary data.</text>
</comment>
<proteinExistence type="predicted"/>
<evidence type="ECO:0000313" key="3">
    <source>
        <dbReference type="Proteomes" id="UP000693672"/>
    </source>
</evidence>
<dbReference type="InterPro" id="IPR018647">
    <property type="entry name" value="SLFN_3-like_DNA/RNA_helicase"/>
</dbReference>
<accession>A0A916NS21</accession>
<gene>
    <name evidence="2" type="ORF">PAESOLCIP111_05277</name>
</gene>